<organism evidence="7 8">
    <name type="scientific">Betta splendens</name>
    <name type="common">Siamese fighting fish</name>
    <dbReference type="NCBI Taxonomy" id="158456"/>
    <lineage>
        <taxon>Eukaryota</taxon>
        <taxon>Metazoa</taxon>
        <taxon>Chordata</taxon>
        <taxon>Craniata</taxon>
        <taxon>Vertebrata</taxon>
        <taxon>Euteleostomi</taxon>
        <taxon>Actinopterygii</taxon>
        <taxon>Neopterygii</taxon>
        <taxon>Teleostei</taxon>
        <taxon>Neoteleostei</taxon>
        <taxon>Acanthomorphata</taxon>
        <taxon>Anabantaria</taxon>
        <taxon>Anabantiformes</taxon>
        <taxon>Anabantoidei</taxon>
        <taxon>Osphronemidae</taxon>
        <taxon>Betta</taxon>
    </lineage>
</organism>
<accession>A0A6P7MEM1</accession>
<evidence type="ECO:0000313" key="7">
    <source>
        <dbReference type="Proteomes" id="UP000515150"/>
    </source>
</evidence>
<evidence type="ECO:0000256" key="6">
    <source>
        <dbReference type="SAM" id="SignalP"/>
    </source>
</evidence>
<protein>
    <submittedName>
        <fullName evidence="8">Transforming growth factor beta activator LRRC33</fullName>
    </submittedName>
</protein>
<dbReference type="InterPro" id="IPR003591">
    <property type="entry name" value="Leu-rich_rpt_typical-subtyp"/>
</dbReference>
<dbReference type="OrthoDB" id="676979at2759"/>
<dbReference type="PANTHER" id="PTHR24366:SF96">
    <property type="entry name" value="LEUCINE RICH REPEAT CONTAINING 53"/>
    <property type="match status" value="1"/>
</dbReference>
<keyword evidence="3" id="KW-0677">Repeat</keyword>
<dbReference type="KEGG" id="bspl:114854611"/>
<feature type="signal peptide" evidence="6">
    <location>
        <begin position="1"/>
        <end position="25"/>
    </location>
</feature>
<dbReference type="InParanoid" id="A0A6P7MEM1"/>
<sequence>MPVHGPTPTLRRLLPLWIILTAASGHPQQSPCQLIQRTALCGGGRLSSVPPGLPDNTEELQLNYNHIQTLQDGAVARYPALKTLSLACNRLQRLESNAFRDSELLESLNLANNELYVGYEESGAALKRLPGLRALDLSENKLQDEMAAVLLQNLSSVEYLNLSGNLLQRLDEASLRDLQQLRELDLQRNLLFELDDAFRGSARLQRLNLAFNSLLCLVDFDMAQLQVLNASHNSIEWFISKPDANDTFLLETLDLSDNRLLFFPFLPDRSRLRNLYLSHNAIRFYERSAANATATVEFYNLRGHAGNVTAQLWNDSLQGDVSSLEVLDLAGNQVDYLPRGFGASMPALSRLRLRANCLRSLNLTSERFPGSLHELDVSGNRLGGVVADAGSLGALGNLTYVNLSANRLQRLPARLFPSLPSLRTVDLSFNGIRICFPEEAEVRTEAPSPCVDWRSVGSLKQLHLRGCGIRVVPSAAFAGLKLTHLELSDNPGLVVQQSMGDLGRTLQHLGLGNTHIQDFDFSPFLHLKYLNISGNFLAHLPPSLTHLDLRVLDARDNRLSTIPSDQASALAAKLHQVFLTGNPFNCCQSEWFGTFNATETVDVVGKSNIECEDHVRVTHRVELLQPFLCVDEGGESVLWYILLVLPICLFFLVISILVLFNLKPNILHKSIKKKCLRPTSY</sequence>
<dbReference type="PROSITE" id="PS51450">
    <property type="entry name" value="LRR"/>
    <property type="match status" value="1"/>
</dbReference>
<keyword evidence="5" id="KW-0812">Transmembrane</keyword>
<evidence type="ECO:0000256" key="2">
    <source>
        <dbReference type="ARBA" id="ARBA00022729"/>
    </source>
</evidence>
<keyword evidence="7" id="KW-1185">Reference proteome</keyword>
<dbReference type="Pfam" id="PF00560">
    <property type="entry name" value="LRR_1"/>
    <property type="match status" value="1"/>
</dbReference>
<keyword evidence="4" id="KW-0325">Glycoprotein</keyword>
<dbReference type="GeneID" id="114854611"/>
<evidence type="ECO:0000313" key="8">
    <source>
        <dbReference type="RefSeq" id="XP_029005020.1"/>
    </source>
</evidence>
<dbReference type="FunCoup" id="A0A6P7MEM1">
    <property type="interactions" value="55"/>
</dbReference>
<dbReference type="CTD" id="375387"/>
<gene>
    <name evidence="8" type="primary">nrros</name>
</gene>
<dbReference type="Gene3D" id="3.80.10.10">
    <property type="entry name" value="Ribonuclease Inhibitor"/>
    <property type="match status" value="4"/>
</dbReference>
<keyword evidence="1" id="KW-0433">Leucine-rich repeat</keyword>
<dbReference type="RefSeq" id="XP_029005020.1">
    <property type="nucleotide sequence ID" value="XM_029149187.3"/>
</dbReference>
<dbReference type="InterPro" id="IPR001611">
    <property type="entry name" value="Leu-rich_rpt"/>
</dbReference>
<dbReference type="SUPFAM" id="SSF52058">
    <property type="entry name" value="L domain-like"/>
    <property type="match status" value="2"/>
</dbReference>
<keyword evidence="2 6" id="KW-0732">Signal</keyword>
<feature type="transmembrane region" description="Helical" evidence="5">
    <location>
        <begin position="637"/>
        <end position="662"/>
    </location>
</feature>
<evidence type="ECO:0000256" key="4">
    <source>
        <dbReference type="ARBA" id="ARBA00023180"/>
    </source>
</evidence>
<dbReference type="SMART" id="SM00369">
    <property type="entry name" value="LRR_TYP"/>
    <property type="match status" value="12"/>
</dbReference>
<keyword evidence="5" id="KW-0472">Membrane</keyword>
<evidence type="ECO:0000256" key="3">
    <source>
        <dbReference type="ARBA" id="ARBA00022737"/>
    </source>
</evidence>
<feature type="chain" id="PRO_5027680881" evidence="6">
    <location>
        <begin position="26"/>
        <end position="681"/>
    </location>
</feature>
<evidence type="ECO:0000256" key="5">
    <source>
        <dbReference type="SAM" id="Phobius"/>
    </source>
</evidence>
<dbReference type="Pfam" id="PF13855">
    <property type="entry name" value="LRR_8"/>
    <property type="match status" value="3"/>
</dbReference>
<dbReference type="InterPro" id="IPR032675">
    <property type="entry name" value="LRR_dom_sf"/>
</dbReference>
<dbReference type="FunFam" id="3.80.10.10:FF:000770">
    <property type="entry name" value="Uncharacterized protein"/>
    <property type="match status" value="1"/>
</dbReference>
<proteinExistence type="predicted"/>
<name>A0A6P7MEM1_BETSP</name>
<dbReference type="PANTHER" id="PTHR24366">
    <property type="entry name" value="IG(IMMUNOGLOBULIN) AND LRR(LEUCINE RICH REPEAT) DOMAINS"/>
    <property type="match status" value="1"/>
</dbReference>
<dbReference type="Proteomes" id="UP000515150">
    <property type="component" value="Chromosome 4"/>
</dbReference>
<reference evidence="8" key="1">
    <citation type="submission" date="2025-08" db="UniProtKB">
        <authorList>
            <consortium name="RefSeq"/>
        </authorList>
    </citation>
    <scope>IDENTIFICATION</scope>
</reference>
<keyword evidence="5" id="KW-1133">Transmembrane helix</keyword>
<evidence type="ECO:0000256" key="1">
    <source>
        <dbReference type="ARBA" id="ARBA00022614"/>
    </source>
</evidence>
<dbReference type="AlphaFoldDB" id="A0A6P7MEM1"/>